<dbReference type="PANTHER" id="PTHR43520">
    <property type="entry name" value="ATP7, ISOFORM B"/>
    <property type="match status" value="1"/>
</dbReference>
<dbReference type="CDD" id="cd00371">
    <property type="entry name" value="HMA"/>
    <property type="match status" value="2"/>
</dbReference>
<evidence type="ECO:0000256" key="6">
    <source>
        <dbReference type="ARBA" id="ARBA00022737"/>
    </source>
</evidence>
<comment type="subcellular location">
    <subcellularLocation>
        <location evidence="16">Cell membrane</location>
    </subcellularLocation>
    <subcellularLocation>
        <location evidence="1">Endomembrane system</location>
        <topology evidence="1">Multi-pass membrane protein</topology>
    </subcellularLocation>
</comment>
<dbReference type="NCBIfam" id="TIGR01512">
    <property type="entry name" value="ATPase-IB2_Cd"/>
    <property type="match status" value="1"/>
</dbReference>
<dbReference type="SFLD" id="SFLDG00002">
    <property type="entry name" value="C1.7:_P-type_atpase_like"/>
    <property type="match status" value="1"/>
</dbReference>
<feature type="transmembrane region" description="Helical" evidence="16">
    <location>
        <begin position="425"/>
        <end position="446"/>
    </location>
</feature>
<dbReference type="PROSITE" id="PS01047">
    <property type="entry name" value="HMA_1"/>
    <property type="match status" value="1"/>
</dbReference>
<dbReference type="Gene3D" id="3.30.70.100">
    <property type="match status" value="2"/>
</dbReference>
<dbReference type="InterPro" id="IPR006122">
    <property type="entry name" value="HMA_Cu_ion-bd"/>
</dbReference>
<dbReference type="InterPro" id="IPR036163">
    <property type="entry name" value="HMA_dom_sf"/>
</dbReference>
<evidence type="ECO:0000256" key="1">
    <source>
        <dbReference type="ARBA" id="ARBA00004127"/>
    </source>
</evidence>
<keyword evidence="4 16" id="KW-0812">Transmembrane</keyword>
<reference evidence="18 19" key="1">
    <citation type="submission" date="2020-10" db="EMBL/GenBank/DDBJ databases">
        <title>Genomic Encyclopedia of Type Strains, Phase IV (KMG-IV): sequencing the most valuable type-strain genomes for metagenomic binning, comparative biology and taxonomic classification.</title>
        <authorList>
            <person name="Goeker M."/>
        </authorList>
    </citation>
    <scope>NUCLEOTIDE SEQUENCE [LARGE SCALE GENOMIC DNA]</scope>
    <source>
        <strain evidence="18 19">DSM 4194</strain>
    </source>
</reference>
<keyword evidence="5 16" id="KW-0479">Metal-binding</keyword>
<evidence type="ECO:0000256" key="10">
    <source>
        <dbReference type="ARBA" id="ARBA00022842"/>
    </source>
</evidence>
<organism evidence="18 19">
    <name type="scientific">Desulfomicrobium macestii</name>
    <dbReference type="NCBI Taxonomy" id="90731"/>
    <lineage>
        <taxon>Bacteria</taxon>
        <taxon>Pseudomonadati</taxon>
        <taxon>Thermodesulfobacteriota</taxon>
        <taxon>Desulfovibrionia</taxon>
        <taxon>Desulfovibrionales</taxon>
        <taxon>Desulfomicrobiaceae</taxon>
        <taxon>Desulfomicrobium</taxon>
    </lineage>
</organism>
<dbReference type="SUPFAM" id="SSF56784">
    <property type="entry name" value="HAD-like"/>
    <property type="match status" value="1"/>
</dbReference>
<dbReference type="Gene3D" id="3.40.1110.10">
    <property type="entry name" value="Calcium-transporting ATPase, cytoplasmic domain N"/>
    <property type="match status" value="1"/>
</dbReference>
<dbReference type="InterPro" id="IPR059000">
    <property type="entry name" value="ATPase_P-type_domA"/>
</dbReference>
<keyword evidence="9 16" id="KW-0067">ATP-binding</keyword>
<evidence type="ECO:0000256" key="9">
    <source>
        <dbReference type="ARBA" id="ARBA00022840"/>
    </source>
</evidence>
<keyword evidence="12 16" id="KW-1133">Transmembrane helix</keyword>
<feature type="transmembrane region" description="Helical" evidence="16">
    <location>
        <begin position="168"/>
        <end position="188"/>
    </location>
</feature>
<feature type="transmembrane region" description="Helical" evidence="16">
    <location>
        <begin position="241"/>
        <end position="261"/>
    </location>
</feature>
<dbReference type="SUPFAM" id="SSF55008">
    <property type="entry name" value="HMA, heavy metal-associated domain"/>
    <property type="match status" value="2"/>
</dbReference>
<evidence type="ECO:0000259" key="17">
    <source>
        <dbReference type="PROSITE" id="PS50846"/>
    </source>
</evidence>
<feature type="transmembrane region" description="Helical" evidence="16">
    <location>
        <begin position="200"/>
        <end position="220"/>
    </location>
</feature>
<evidence type="ECO:0000256" key="16">
    <source>
        <dbReference type="RuleBase" id="RU362081"/>
    </source>
</evidence>
<dbReference type="Gene3D" id="3.40.50.1000">
    <property type="entry name" value="HAD superfamily/HAD-like"/>
    <property type="match status" value="1"/>
</dbReference>
<evidence type="ECO:0000256" key="8">
    <source>
        <dbReference type="ARBA" id="ARBA00022796"/>
    </source>
</evidence>
<evidence type="ECO:0000313" key="19">
    <source>
        <dbReference type="Proteomes" id="UP000639010"/>
    </source>
</evidence>
<evidence type="ECO:0000256" key="11">
    <source>
        <dbReference type="ARBA" id="ARBA00022967"/>
    </source>
</evidence>
<keyword evidence="15 16" id="KW-0472">Membrane</keyword>
<dbReference type="PROSITE" id="PS50846">
    <property type="entry name" value="HMA_2"/>
    <property type="match status" value="2"/>
</dbReference>
<dbReference type="SFLD" id="SFLDF00027">
    <property type="entry name" value="p-type_atpase"/>
    <property type="match status" value="1"/>
</dbReference>
<evidence type="ECO:0000256" key="7">
    <source>
        <dbReference type="ARBA" id="ARBA00022741"/>
    </source>
</evidence>
<feature type="transmembrane region" description="Helical" evidence="16">
    <location>
        <begin position="767"/>
        <end position="789"/>
    </location>
</feature>
<evidence type="ECO:0000256" key="2">
    <source>
        <dbReference type="ARBA" id="ARBA00006024"/>
    </source>
</evidence>
<dbReference type="CDD" id="cd02094">
    <property type="entry name" value="P-type_ATPase_Cu-like"/>
    <property type="match status" value="1"/>
</dbReference>
<dbReference type="NCBIfam" id="TIGR00003">
    <property type="entry name" value="copper ion binding protein"/>
    <property type="match status" value="2"/>
</dbReference>
<protein>
    <submittedName>
        <fullName evidence="18">Cu+-exporting ATPase</fullName>
    </submittedName>
</protein>
<evidence type="ECO:0000256" key="5">
    <source>
        <dbReference type="ARBA" id="ARBA00022723"/>
    </source>
</evidence>
<dbReference type="PROSITE" id="PS00154">
    <property type="entry name" value="ATPASE_E1_E2"/>
    <property type="match status" value="1"/>
</dbReference>
<dbReference type="InterPro" id="IPR017969">
    <property type="entry name" value="Heavy-metal-associated_CS"/>
</dbReference>
<keyword evidence="3" id="KW-0813">Transport</keyword>
<sequence>MSSKSRSVRLPVGGMHCAACSTRIEKVVGAMPGVERISVNLASEEMDLLHDPQDAPLEKVLEQVRELGFSVEAPQEQSVLDLKIGGMHCAACSSRIERVTGRLEGVKEASVNLGAESGRFVFDPALVSQRTLRQTIHDAGFTTSIPQKQSAGDEEARIAARLEEKKRVVRWSMAFALPLLVLSMGHMWGMPLPNFLDPMHAPGTFALAQLLLTLPVVWSGRSFYLIGFPALARRAPNMDSLVAVGTGAALVYSLWNTIEIWLGVDAQARAMDLYYESAAVLIAMISLGKFFEARSVSKTTGAVRALMALAPDTATLVDGEEERKIPVEELEPGDLLRIRPGERLPVDGEVAEGQSHVDESMLTGEPLPARRGPGDRVYGGTLNTTGAFVMRASLVGEDTMLARIVRLVRDAQGSKAPIANLADTISYYFVPVVMALALASGLAWYLLSDEPFVFALRIAISVLVIACPCAMGLATPTSIMVGTGRGAQLGVLIKSGRALQRAGELGTLVFDKTGTLTIGKPVLAEVWVDPSAGLDRDALLRLAASIEAQSEHPLAQAVVAAAQGPLPKAGDFLSVPGQGVTATVEGRTVAIGNERLMQARNLNLETARAARERLEESGATVVHVAVDNVLAGLLAISDQLRPESEKAVQRLRDLGMEIVLLTGDSERAARAVATRLGIDRVIAGVLPDRKAEVIIELQQEGRVVGMVGDGINDAPALARADLGVAMGGGMDVAMESGDVVLMREDLFGVLTALALSRAVMRNIRQNLFWAFAFNTIGLPIAAGLLHVFGGPTMSPMLAGGAMAMSSVLVVTNALRLRFFVPPRA</sequence>
<feature type="domain" description="HMA" evidence="17">
    <location>
        <begin position="78"/>
        <end position="144"/>
    </location>
</feature>
<evidence type="ECO:0000313" key="18">
    <source>
        <dbReference type="EMBL" id="MBE1423967.1"/>
    </source>
</evidence>
<keyword evidence="10" id="KW-0460">Magnesium</keyword>
<comment type="caution">
    <text evidence="18">The sequence shown here is derived from an EMBL/GenBank/DDBJ whole genome shotgun (WGS) entry which is preliminary data.</text>
</comment>
<dbReference type="InterPro" id="IPR023298">
    <property type="entry name" value="ATPase_P-typ_TM_dom_sf"/>
</dbReference>
<keyword evidence="13" id="KW-0186">Copper</keyword>
<evidence type="ECO:0000256" key="3">
    <source>
        <dbReference type="ARBA" id="ARBA00022448"/>
    </source>
</evidence>
<dbReference type="NCBIfam" id="TIGR01511">
    <property type="entry name" value="ATPase-IB1_Cu"/>
    <property type="match status" value="1"/>
</dbReference>
<evidence type="ECO:0000256" key="15">
    <source>
        <dbReference type="ARBA" id="ARBA00023136"/>
    </source>
</evidence>
<keyword evidence="8" id="KW-0187">Copper transport</keyword>
<evidence type="ECO:0000256" key="12">
    <source>
        <dbReference type="ARBA" id="ARBA00022989"/>
    </source>
</evidence>
<dbReference type="Pfam" id="PF00702">
    <property type="entry name" value="Hydrolase"/>
    <property type="match status" value="1"/>
</dbReference>
<dbReference type="SFLD" id="SFLDS00003">
    <property type="entry name" value="Haloacid_Dehalogenase"/>
    <property type="match status" value="1"/>
</dbReference>
<dbReference type="Gene3D" id="2.70.150.10">
    <property type="entry name" value="Calcium-transporting ATPase, cytoplasmic transduction domain A"/>
    <property type="match status" value="1"/>
</dbReference>
<feature type="transmembrane region" description="Helical" evidence="16">
    <location>
        <begin position="795"/>
        <end position="814"/>
    </location>
</feature>
<keyword evidence="19" id="KW-1185">Reference proteome</keyword>
<dbReference type="Proteomes" id="UP000639010">
    <property type="component" value="Unassembled WGS sequence"/>
</dbReference>
<keyword evidence="7 16" id="KW-0547">Nucleotide-binding</keyword>
<dbReference type="InterPro" id="IPR036412">
    <property type="entry name" value="HAD-like_sf"/>
</dbReference>
<dbReference type="InterPro" id="IPR006121">
    <property type="entry name" value="HMA_dom"/>
</dbReference>
<dbReference type="InterPro" id="IPR018303">
    <property type="entry name" value="ATPase_P-typ_P_site"/>
</dbReference>
<feature type="domain" description="HMA" evidence="17">
    <location>
        <begin position="6"/>
        <end position="72"/>
    </location>
</feature>
<dbReference type="Pfam" id="PF00403">
    <property type="entry name" value="HMA"/>
    <property type="match status" value="2"/>
</dbReference>
<dbReference type="NCBIfam" id="TIGR01525">
    <property type="entry name" value="ATPase-IB_hvy"/>
    <property type="match status" value="1"/>
</dbReference>
<dbReference type="NCBIfam" id="TIGR01494">
    <property type="entry name" value="ATPase_P-type"/>
    <property type="match status" value="1"/>
</dbReference>
<dbReference type="EMBL" id="JADBGG010000003">
    <property type="protein sequence ID" value="MBE1423967.1"/>
    <property type="molecule type" value="Genomic_DNA"/>
</dbReference>
<dbReference type="InterPro" id="IPR027256">
    <property type="entry name" value="P-typ_ATPase_IB"/>
</dbReference>
<gene>
    <name evidence="18" type="ORF">H4684_000591</name>
</gene>
<feature type="transmembrane region" description="Helical" evidence="16">
    <location>
        <begin position="452"/>
        <end position="475"/>
    </location>
</feature>
<proteinExistence type="inferred from homology"/>
<dbReference type="Pfam" id="PF00122">
    <property type="entry name" value="E1-E2_ATPase"/>
    <property type="match status" value="1"/>
</dbReference>
<name>A0ABR9GZT8_9BACT</name>
<keyword evidence="6" id="KW-0677">Repeat</keyword>
<evidence type="ECO:0000256" key="14">
    <source>
        <dbReference type="ARBA" id="ARBA00023065"/>
    </source>
</evidence>
<dbReference type="InterPro" id="IPR044492">
    <property type="entry name" value="P_typ_ATPase_HD_dom"/>
</dbReference>
<keyword evidence="14" id="KW-0406">Ion transport</keyword>
<dbReference type="RefSeq" id="WP_192622763.1">
    <property type="nucleotide sequence ID" value="NZ_JADBGG010000003.1"/>
</dbReference>
<comment type="similarity">
    <text evidence="2 16">Belongs to the cation transport ATPase (P-type) (TC 3.A.3) family. Type IB subfamily.</text>
</comment>
<dbReference type="InterPro" id="IPR001757">
    <property type="entry name" value="P_typ_ATPase"/>
</dbReference>
<dbReference type="InterPro" id="IPR023299">
    <property type="entry name" value="ATPase_P-typ_cyto_dom_N"/>
</dbReference>
<dbReference type="InterPro" id="IPR008250">
    <property type="entry name" value="ATPase_P-typ_transduc_dom_A_sf"/>
</dbReference>
<evidence type="ECO:0000256" key="4">
    <source>
        <dbReference type="ARBA" id="ARBA00022692"/>
    </source>
</evidence>
<dbReference type="PRINTS" id="PR00943">
    <property type="entry name" value="CUATPASE"/>
</dbReference>
<feature type="transmembrane region" description="Helical" evidence="16">
    <location>
        <begin position="273"/>
        <end position="291"/>
    </location>
</feature>
<dbReference type="SUPFAM" id="SSF81665">
    <property type="entry name" value="Calcium ATPase, transmembrane domain M"/>
    <property type="match status" value="1"/>
</dbReference>
<keyword evidence="16" id="KW-1003">Cell membrane</keyword>
<keyword evidence="11" id="KW-1278">Translocase</keyword>
<dbReference type="PRINTS" id="PR00119">
    <property type="entry name" value="CATATPASE"/>
</dbReference>
<accession>A0ABR9GZT8</accession>
<dbReference type="InterPro" id="IPR023214">
    <property type="entry name" value="HAD_sf"/>
</dbReference>
<dbReference type="SUPFAM" id="SSF81653">
    <property type="entry name" value="Calcium ATPase, transduction domain A"/>
    <property type="match status" value="1"/>
</dbReference>
<evidence type="ECO:0000256" key="13">
    <source>
        <dbReference type="ARBA" id="ARBA00023008"/>
    </source>
</evidence>
<dbReference type="PANTHER" id="PTHR43520:SF8">
    <property type="entry name" value="P-TYPE CU(+) TRANSPORTER"/>
    <property type="match status" value="1"/>
</dbReference>